<comment type="similarity">
    <text evidence="1">Belongs to the AfsR/DnrI/RedD regulatory family.</text>
</comment>
<accession>A0AAU1ZP41</accession>
<evidence type="ECO:0000256" key="2">
    <source>
        <dbReference type="ARBA" id="ARBA00023012"/>
    </source>
</evidence>
<evidence type="ECO:0000256" key="4">
    <source>
        <dbReference type="ARBA" id="ARBA00023125"/>
    </source>
</evidence>
<dbReference type="Gene3D" id="1.10.10.10">
    <property type="entry name" value="Winged helix-like DNA-binding domain superfamily/Winged helix DNA-binding domain"/>
    <property type="match status" value="1"/>
</dbReference>
<feature type="compositionally biased region" description="Gly residues" evidence="7">
    <location>
        <begin position="247"/>
        <end position="265"/>
    </location>
</feature>
<keyword evidence="5" id="KW-0804">Transcription</keyword>
<dbReference type="PANTHER" id="PTHR35807">
    <property type="entry name" value="TRANSCRIPTIONAL REGULATOR REDD-RELATED"/>
    <property type="match status" value="1"/>
</dbReference>
<dbReference type="InterPro" id="IPR051677">
    <property type="entry name" value="AfsR-DnrI-RedD_regulator"/>
</dbReference>
<evidence type="ECO:0000313" key="9">
    <source>
        <dbReference type="EMBL" id="WTT14261.1"/>
    </source>
</evidence>
<protein>
    <submittedName>
        <fullName evidence="9">AfsR/SARP family transcriptional regulator</fullName>
    </submittedName>
</protein>
<evidence type="ECO:0000259" key="8">
    <source>
        <dbReference type="PROSITE" id="PS51755"/>
    </source>
</evidence>
<name>A0AAU1ZP41_9ACTN</name>
<dbReference type="InterPro" id="IPR001867">
    <property type="entry name" value="OmpR/PhoB-type_DNA-bd"/>
</dbReference>
<dbReference type="Gene3D" id="1.25.40.10">
    <property type="entry name" value="Tetratricopeptide repeat domain"/>
    <property type="match status" value="1"/>
</dbReference>
<evidence type="ECO:0000256" key="1">
    <source>
        <dbReference type="ARBA" id="ARBA00005820"/>
    </source>
</evidence>
<dbReference type="InterPro" id="IPR036388">
    <property type="entry name" value="WH-like_DNA-bd_sf"/>
</dbReference>
<dbReference type="SUPFAM" id="SSF46894">
    <property type="entry name" value="C-terminal effector domain of the bipartite response regulators"/>
    <property type="match status" value="1"/>
</dbReference>
<dbReference type="PANTHER" id="PTHR35807:SF1">
    <property type="entry name" value="TRANSCRIPTIONAL REGULATOR REDD"/>
    <property type="match status" value="1"/>
</dbReference>
<organism evidence="9">
    <name type="scientific">Streptomyces sp. NBC_00093</name>
    <dbReference type="NCBI Taxonomy" id="2975649"/>
    <lineage>
        <taxon>Bacteria</taxon>
        <taxon>Bacillati</taxon>
        <taxon>Actinomycetota</taxon>
        <taxon>Actinomycetes</taxon>
        <taxon>Kitasatosporales</taxon>
        <taxon>Streptomycetaceae</taxon>
        <taxon>Streptomyces</taxon>
    </lineage>
</organism>
<reference evidence="9" key="1">
    <citation type="submission" date="2022-10" db="EMBL/GenBank/DDBJ databases">
        <title>The complete genomes of actinobacterial strains from the NBC collection.</title>
        <authorList>
            <person name="Joergensen T.S."/>
            <person name="Alvarez Arevalo M."/>
            <person name="Sterndorff E.B."/>
            <person name="Faurdal D."/>
            <person name="Vuksanovic O."/>
            <person name="Mourched A.-S."/>
            <person name="Charusanti P."/>
            <person name="Shaw S."/>
            <person name="Blin K."/>
            <person name="Weber T."/>
        </authorList>
    </citation>
    <scope>NUCLEOTIDE SEQUENCE</scope>
    <source>
        <strain evidence="9">NBC_00093</strain>
    </source>
</reference>
<dbReference type="EMBL" id="CP108222">
    <property type="protein sequence ID" value="WTT14261.1"/>
    <property type="molecule type" value="Genomic_DNA"/>
</dbReference>
<dbReference type="AlphaFoldDB" id="A0AAU1ZP41"/>
<dbReference type="Pfam" id="PF03704">
    <property type="entry name" value="BTAD"/>
    <property type="match status" value="1"/>
</dbReference>
<evidence type="ECO:0000256" key="3">
    <source>
        <dbReference type="ARBA" id="ARBA00023015"/>
    </source>
</evidence>
<dbReference type="InterPro" id="IPR011990">
    <property type="entry name" value="TPR-like_helical_dom_sf"/>
</dbReference>
<dbReference type="SMART" id="SM00862">
    <property type="entry name" value="Trans_reg_C"/>
    <property type="match status" value="1"/>
</dbReference>
<evidence type="ECO:0000256" key="7">
    <source>
        <dbReference type="SAM" id="MobiDB-lite"/>
    </source>
</evidence>
<dbReference type="GO" id="GO:0003677">
    <property type="term" value="F:DNA binding"/>
    <property type="evidence" value="ECO:0007669"/>
    <property type="project" value="UniProtKB-UniRule"/>
</dbReference>
<dbReference type="GO" id="GO:0000160">
    <property type="term" value="P:phosphorelay signal transduction system"/>
    <property type="evidence" value="ECO:0007669"/>
    <property type="project" value="UniProtKB-KW"/>
</dbReference>
<feature type="domain" description="OmpR/PhoB-type" evidence="8">
    <location>
        <begin position="1"/>
        <end position="90"/>
    </location>
</feature>
<evidence type="ECO:0000256" key="5">
    <source>
        <dbReference type="ARBA" id="ARBA00023163"/>
    </source>
</evidence>
<dbReference type="SMART" id="SM01043">
    <property type="entry name" value="BTAD"/>
    <property type="match status" value="1"/>
</dbReference>
<dbReference type="PROSITE" id="PS51755">
    <property type="entry name" value="OMPR_PHOB"/>
    <property type="match status" value="1"/>
</dbReference>
<dbReference type="CDD" id="cd15831">
    <property type="entry name" value="BTAD"/>
    <property type="match status" value="1"/>
</dbReference>
<keyword evidence="3" id="KW-0805">Transcription regulation</keyword>
<dbReference type="GO" id="GO:0006355">
    <property type="term" value="P:regulation of DNA-templated transcription"/>
    <property type="evidence" value="ECO:0007669"/>
    <property type="project" value="InterPro"/>
</dbReference>
<feature type="region of interest" description="Disordered" evidence="7">
    <location>
        <begin position="243"/>
        <end position="284"/>
    </location>
</feature>
<dbReference type="SUPFAM" id="SSF48452">
    <property type="entry name" value="TPR-like"/>
    <property type="match status" value="1"/>
</dbReference>
<feature type="DNA-binding region" description="OmpR/PhoB-type" evidence="6">
    <location>
        <begin position="1"/>
        <end position="90"/>
    </location>
</feature>
<dbReference type="InterPro" id="IPR016032">
    <property type="entry name" value="Sig_transdc_resp-reg_C-effctor"/>
</dbReference>
<sequence length="284" mass="30104">MLGPLETVVDGRSVDLGGPQLRCVLARLAVVPGRTVSVGALAAELWGAFPPADAHRTVRTYVSRLRTALRCAAGAEGLLVTRPPGYQLRVDPTVVDAVRFERLAASGRQALAAQQPQLAVQRLTTALGLWRGDAFAEFDRHPAIAAEATRLERTRMSAIEARIEAALVMGLDAQVAVELEGLVRAHPTREVLWGQLMTALYRSGRQAEALSAFQLARAVLIEDHGVEPSPGLVEIHRQILRHDTALGRGGRPSGGGRPTWGGDQGVGADAPDHGSPFVPSGAAV</sequence>
<dbReference type="InterPro" id="IPR005158">
    <property type="entry name" value="BTAD"/>
</dbReference>
<keyword evidence="2" id="KW-0902">Two-component regulatory system</keyword>
<keyword evidence="4 6" id="KW-0238">DNA-binding</keyword>
<evidence type="ECO:0000256" key="6">
    <source>
        <dbReference type="PROSITE-ProRule" id="PRU01091"/>
    </source>
</evidence>
<gene>
    <name evidence="9" type="ORF">OHA22_01415</name>
</gene>
<dbReference type="Pfam" id="PF00486">
    <property type="entry name" value="Trans_reg_C"/>
    <property type="match status" value="1"/>
</dbReference>
<proteinExistence type="inferred from homology"/>